<dbReference type="Pfam" id="PF14945">
    <property type="entry name" value="LLC1"/>
    <property type="match status" value="1"/>
</dbReference>
<evidence type="ECO:0000313" key="2">
    <source>
        <dbReference type="Proteomes" id="UP001219518"/>
    </source>
</evidence>
<reference evidence="1" key="2">
    <citation type="journal article" date="2023" name="BMC Genomics">
        <title>Pest status, molecular evolution, and epigenetic factors derived from the genome assembly of Frankliniella fusca, a thysanopteran phytovirus vector.</title>
        <authorList>
            <person name="Catto M.A."/>
            <person name="Labadie P.E."/>
            <person name="Jacobson A.L."/>
            <person name="Kennedy G.G."/>
            <person name="Srinivasan R."/>
            <person name="Hunt B.G."/>
        </authorList>
    </citation>
    <scope>NUCLEOTIDE SEQUENCE</scope>
    <source>
        <strain evidence="1">PL_HMW_Pooled</strain>
    </source>
</reference>
<organism evidence="1 2">
    <name type="scientific">Frankliniella fusca</name>
    <dbReference type="NCBI Taxonomy" id="407009"/>
    <lineage>
        <taxon>Eukaryota</taxon>
        <taxon>Metazoa</taxon>
        <taxon>Ecdysozoa</taxon>
        <taxon>Arthropoda</taxon>
        <taxon>Hexapoda</taxon>
        <taxon>Insecta</taxon>
        <taxon>Pterygota</taxon>
        <taxon>Neoptera</taxon>
        <taxon>Paraneoptera</taxon>
        <taxon>Thysanoptera</taxon>
        <taxon>Terebrantia</taxon>
        <taxon>Thripoidea</taxon>
        <taxon>Thripidae</taxon>
        <taxon>Frankliniella</taxon>
    </lineage>
</organism>
<protein>
    <submittedName>
        <fullName evidence="1">Uncharacterized protein</fullName>
    </submittedName>
</protein>
<reference evidence="1" key="1">
    <citation type="submission" date="2021-07" db="EMBL/GenBank/DDBJ databases">
        <authorList>
            <person name="Catto M.A."/>
            <person name="Jacobson A."/>
            <person name="Kennedy G."/>
            <person name="Labadie P."/>
            <person name="Hunt B.G."/>
            <person name="Srinivasan R."/>
        </authorList>
    </citation>
    <scope>NUCLEOTIDE SEQUENCE</scope>
    <source>
        <strain evidence="1">PL_HMW_Pooled</strain>
        <tissue evidence="1">Head</tissue>
    </source>
</reference>
<dbReference type="AlphaFoldDB" id="A0AAE1I4R0"/>
<sequence>MHQELKHLGVAADEIWKATVSREKSISSNWSSKWNWMLNEYNAMSVQLEELKKLRPAAGRPKAVETRSCLPMPDTASRVVSGDHNFCIKEKRPNLKV</sequence>
<accession>A0AAE1I4R0</accession>
<dbReference type="InterPro" id="IPR020339">
    <property type="entry name" value="C20orf85-like"/>
</dbReference>
<comment type="caution">
    <text evidence="1">The sequence shown here is derived from an EMBL/GenBank/DDBJ whole genome shotgun (WGS) entry which is preliminary data.</text>
</comment>
<gene>
    <name evidence="1" type="ORF">KUF71_011444</name>
</gene>
<keyword evidence="2" id="KW-1185">Reference proteome</keyword>
<dbReference type="EMBL" id="JAHWGI010001434">
    <property type="protein sequence ID" value="KAK3932116.1"/>
    <property type="molecule type" value="Genomic_DNA"/>
</dbReference>
<name>A0AAE1I4R0_9NEOP</name>
<evidence type="ECO:0000313" key="1">
    <source>
        <dbReference type="EMBL" id="KAK3932116.1"/>
    </source>
</evidence>
<dbReference type="Proteomes" id="UP001219518">
    <property type="component" value="Unassembled WGS sequence"/>
</dbReference>
<proteinExistence type="predicted"/>